<dbReference type="GO" id="GO:0000981">
    <property type="term" value="F:DNA-binding transcription factor activity, RNA polymerase II-specific"/>
    <property type="evidence" value="ECO:0007669"/>
    <property type="project" value="InterPro"/>
</dbReference>
<dbReference type="Proteomes" id="UP000190744">
    <property type="component" value="Unassembled WGS sequence"/>
</dbReference>
<proteinExistence type="predicted"/>
<dbReference type="InterPro" id="IPR001138">
    <property type="entry name" value="Zn2Cys6_DnaBD"/>
</dbReference>
<gene>
    <name evidence="6" type="ORF">PEBR_34610</name>
</gene>
<keyword evidence="3" id="KW-0804">Transcription</keyword>
<dbReference type="AlphaFoldDB" id="A0A1S9RD49"/>
<organism evidence="6 7">
    <name type="scientific">Penicillium brasilianum</name>
    <dbReference type="NCBI Taxonomy" id="104259"/>
    <lineage>
        <taxon>Eukaryota</taxon>
        <taxon>Fungi</taxon>
        <taxon>Dikarya</taxon>
        <taxon>Ascomycota</taxon>
        <taxon>Pezizomycotina</taxon>
        <taxon>Eurotiomycetes</taxon>
        <taxon>Eurotiomycetidae</taxon>
        <taxon>Eurotiales</taxon>
        <taxon>Aspergillaceae</taxon>
        <taxon>Penicillium</taxon>
    </lineage>
</organism>
<evidence type="ECO:0000256" key="3">
    <source>
        <dbReference type="ARBA" id="ARBA00023163"/>
    </source>
</evidence>
<dbReference type="CDD" id="cd00067">
    <property type="entry name" value="GAL4"/>
    <property type="match status" value="1"/>
</dbReference>
<sequence length="478" mass="54274">MFKSCNYCRHRKKKCALEGPWASRCTECEHLDLICEFSRRQPSQKRRQTSQRIATRVSAAAAVLSPTNNSWASTGSVVSVVKDGDSQSNFADSKYPQGQKIILKDETQPMLKSTARIYREHVQPLTPFLPSEMIHELNESWHPTLQQCVELAASIWLHSTPHIDISQKASHALKSITQSEMTLPRLAGALLMILRFPIFGTVHASLLMGQDLPAPILAGALVANTWLRLVDSSLEPLDISKNYLMTFAESVDNSTFAHHYLRISDLGLRLDRLRVAEERDGFEPDAKPLWCRLEYECLFWAVQLPTSLLDLRDEMPARPEAITIHSLHNLVVLKFYATVLSRQETLGAMLALRPVPGVLHYVCSLVRSVFICPREILIHWSLLSDIQAATARIVLQLWRQTQFENFQGLLNLWDDALNRYPELAQEVRDEIGPGPWNIDQTDGYSVFWTFRDLRSLHLQDAFPQLAEATMPSPNTLID</sequence>
<evidence type="ECO:0000256" key="1">
    <source>
        <dbReference type="ARBA" id="ARBA00023015"/>
    </source>
</evidence>
<comment type="caution">
    <text evidence="6">The sequence shown here is derived from an EMBL/GenBank/DDBJ whole genome shotgun (WGS) entry which is preliminary data.</text>
</comment>
<dbReference type="GO" id="GO:0003677">
    <property type="term" value="F:DNA binding"/>
    <property type="evidence" value="ECO:0007669"/>
    <property type="project" value="UniProtKB-KW"/>
</dbReference>
<dbReference type="SUPFAM" id="SSF57701">
    <property type="entry name" value="Zn2/Cys6 DNA-binding domain"/>
    <property type="match status" value="1"/>
</dbReference>
<keyword evidence="2" id="KW-0238">DNA-binding</keyword>
<protein>
    <recommendedName>
        <fullName evidence="5">Zn(2)-C6 fungal-type domain-containing protein</fullName>
    </recommendedName>
</protein>
<dbReference type="PROSITE" id="PS50048">
    <property type="entry name" value="ZN2_CY6_FUNGAL_2"/>
    <property type="match status" value="1"/>
</dbReference>
<evidence type="ECO:0000256" key="4">
    <source>
        <dbReference type="ARBA" id="ARBA00023242"/>
    </source>
</evidence>
<keyword evidence="4" id="KW-0539">Nucleus</keyword>
<evidence type="ECO:0000256" key="2">
    <source>
        <dbReference type="ARBA" id="ARBA00023125"/>
    </source>
</evidence>
<dbReference type="PROSITE" id="PS00463">
    <property type="entry name" value="ZN2_CY6_FUNGAL_1"/>
    <property type="match status" value="1"/>
</dbReference>
<evidence type="ECO:0000259" key="5">
    <source>
        <dbReference type="PROSITE" id="PS50048"/>
    </source>
</evidence>
<reference evidence="7" key="1">
    <citation type="submission" date="2015-09" db="EMBL/GenBank/DDBJ databases">
        <authorList>
            <person name="Fill T.P."/>
            <person name="Baretta J.F."/>
            <person name="de Almeida L.G."/>
            <person name="Rocha M."/>
            <person name="de Souza D.H."/>
            <person name="Malavazi I."/>
            <person name="Cerdeira L.T."/>
            <person name="Hong H."/>
            <person name="Samborskyy M."/>
            <person name="de Vasconcelos A.T."/>
            <person name="Leadlay P."/>
            <person name="Rodrigues-Filho E."/>
        </authorList>
    </citation>
    <scope>NUCLEOTIDE SEQUENCE [LARGE SCALE GENOMIC DNA]</scope>
    <source>
        <strain evidence="7">LaBioMMi 136</strain>
    </source>
</reference>
<dbReference type="InterPro" id="IPR036864">
    <property type="entry name" value="Zn2-C6_fun-type_DNA-bd_sf"/>
</dbReference>
<accession>A0A1S9RD49</accession>
<dbReference type="SMART" id="SM00066">
    <property type="entry name" value="GAL4"/>
    <property type="match status" value="1"/>
</dbReference>
<dbReference type="GO" id="GO:0008270">
    <property type="term" value="F:zinc ion binding"/>
    <property type="evidence" value="ECO:0007669"/>
    <property type="project" value="InterPro"/>
</dbReference>
<dbReference type="Gene3D" id="4.10.240.10">
    <property type="entry name" value="Zn(2)-C6 fungal-type DNA-binding domain"/>
    <property type="match status" value="1"/>
</dbReference>
<evidence type="ECO:0000313" key="6">
    <source>
        <dbReference type="EMBL" id="OOQ83454.1"/>
    </source>
</evidence>
<feature type="domain" description="Zn(2)-C6 fungal-type" evidence="5">
    <location>
        <begin position="4"/>
        <end position="37"/>
    </location>
</feature>
<name>A0A1S9RD49_PENBI</name>
<evidence type="ECO:0000313" key="7">
    <source>
        <dbReference type="Proteomes" id="UP000190744"/>
    </source>
</evidence>
<keyword evidence="1" id="KW-0805">Transcription regulation</keyword>
<dbReference type="EMBL" id="LJBN01000196">
    <property type="protein sequence ID" value="OOQ83454.1"/>
    <property type="molecule type" value="Genomic_DNA"/>
</dbReference>